<feature type="compositionally biased region" description="Polar residues" evidence="1">
    <location>
        <begin position="1"/>
        <end position="13"/>
    </location>
</feature>
<name>A0AAV4SZ16_CAEEX</name>
<gene>
    <name evidence="2" type="ORF">CEXT_154681</name>
</gene>
<evidence type="ECO:0000256" key="1">
    <source>
        <dbReference type="SAM" id="MobiDB-lite"/>
    </source>
</evidence>
<feature type="region of interest" description="Disordered" evidence="1">
    <location>
        <begin position="1"/>
        <end position="29"/>
    </location>
</feature>
<sequence length="92" mass="9989">MSSTVEANISSYGKGTPVEDKKGNLLTSPAKRNGIAGRKHFLEPIRSARNLIGLMADESFLGLTYQAKQNCDCSSEEVKSSRGILACLGRWK</sequence>
<dbReference type="AlphaFoldDB" id="A0AAV4SZ16"/>
<dbReference type="EMBL" id="BPLR01010298">
    <property type="protein sequence ID" value="GIY38401.1"/>
    <property type="molecule type" value="Genomic_DNA"/>
</dbReference>
<organism evidence="2 3">
    <name type="scientific">Caerostris extrusa</name>
    <name type="common">Bark spider</name>
    <name type="synonym">Caerostris bankana</name>
    <dbReference type="NCBI Taxonomy" id="172846"/>
    <lineage>
        <taxon>Eukaryota</taxon>
        <taxon>Metazoa</taxon>
        <taxon>Ecdysozoa</taxon>
        <taxon>Arthropoda</taxon>
        <taxon>Chelicerata</taxon>
        <taxon>Arachnida</taxon>
        <taxon>Araneae</taxon>
        <taxon>Araneomorphae</taxon>
        <taxon>Entelegynae</taxon>
        <taxon>Araneoidea</taxon>
        <taxon>Araneidae</taxon>
        <taxon>Caerostris</taxon>
    </lineage>
</organism>
<evidence type="ECO:0000313" key="2">
    <source>
        <dbReference type="EMBL" id="GIY38401.1"/>
    </source>
</evidence>
<keyword evidence="3" id="KW-1185">Reference proteome</keyword>
<evidence type="ECO:0000313" key="3">
    <source>
        <dbReference type="Proteomes" id="UP001054945"/>
    </source>
</evidence>
<reference evidence="2 3" key="1">
    <citation type="submission" date="2021-06" db="EMBL/GenBank/DDBJ databases">
        <title>Caerostris extrusa draft genome.</title>
        <authorList>
            <person name="Kono N."/>
            <person name="Arakawa K."/>
        </authorList>
    </citation>
    <scope>NUCLEOTIDE SEQUENCE [LARGE SCALE GENOMIC DNA]</scope>
</reference>
<proteinExistence type="predicted"/>
<protein>
    <submittedName>
        <fullName evidence="2">Uncharacterized protein</fullName>
    </submittedName>
</protein>
<accession>A0AAV4SZ16</accession>
<dbReference type="Proteomes" id="UP001054945">
    <property type="component" value="Unassembled WGS sequence"/>
</dbReference>
<comment type="caution">
    <text evidence="2">The sequence shown here is derived from an EMBL/GenBank/DDBJ whole genome shotgun (WGS) entry which is preliminary data.</text>
</comment>